<dbReference type="Proteomes" id="UP000479300">
    <property type="component" value="Unassembled WGS sequence"/>
</dbReference>
<gene>
    <name evidence="1" type="ORF">GPY51_24125</name>
</gene>
<protein>
    <submittedName>
        <fullName evidence="1">Uncharacterized protein</fullName>
    </submittedName>
</protein>
<sequence>MNWGNPVIAIQQEPVFPVLWHWLVSGMIIICIGMICYVLWSGYIRSQQWRIIFGVVGFIWLAAFGLRLYLFGYRLDIYHFWHQERQYIDKEWQNWASRHMSVLHSSIWLSEKVTATIVMPDKSK</sequence>
<reference evidence="1 2" key="1">
    <citation type="submission" date="2019-12" db="EMBL/GenBank/DDBJ databases">
        <title>Engineering Photorhabdus to improve their lethality against agricultural pests.</title>
        <authorList>
            <person name="Machado R.A.R."/>
        </authorList>
    </citation>
    <scope>NUCLEOTIDE SEQUENCE [LARGE SCALE GENOMIC DNA]</scope>
    <source>
        <strain evidence="1 2">EN01</strain>
    </source>
</reference>
<organism evidence="1 2">
    <name type="scientific">Photorhabdus laumondii subsp. laumondii</name>
    <name type="common">Photorhabdus luminescens subsp. laumondii</name>
    <dbReference type="NCBI Taxonomy" id="141679"/>
    <lineage>
        <taxon>Bacteria</taxon>
        <taxon>Pseudomonadati</taxon>
        <taxon>Pseudomonadota</taxon>
        <taxon>Gammaproteobacteria</taxon>
        <taxon>Enterobacterales</taxon>
        <taxon>Morganellaceae</taxon>
        <taxon>Photorhabdus</taxon>
    </lineage>
</organism>
<comment type="caution">
    <text evidence="1">The sequence shown here is derived from an EMBL/GenBank/DDBJ whole genome shotgun (WGS) entry which is preliminary data.</text>
</comment>
<accession>A0A6L9JQZ4</accession>
<dbReference type="EMBL" id="WSFA01000124">
    <property type="protein sequence ID" value="NDL41727.1"/>
    <property type="molecule type" value="Genomic_DNA"/>
</dbReference>
<name>A0A6L9JQZ4_PHOLM</name>
<evidence type="ECO:0000313" key="2">
    <source>
        <dbReference type="Proteomes" id="UP000479300"/>
    </source>
</evidence>
<proteinExistence type="predicted"/>
<dbReference type="RefSeq" id="WP_058588813.1">
    <property type="nucleotide sequence ID" value="NZ_CAWMTZ010000077.1"/>
</dbReference>
<dbReference type="AlphaFoldDB" id="A0A6L9JQZ4"/>
<evidence type="ECO:0000313" key="1">
    <source>
        <dbReference type="EMBL" id="NDL41727.1"/>
    </source>
</evidence>